<reference evidence="3 4" key="1">
    <citation type="submission" date="2020-08" db="EMBL/GenBank/DDBJ databases">
        <title>Genomic Encyclopedia of Archaeal and Bacterial Type Strains, Phase II (KMG-II): from individual species to whole genera.</title>
        <authorList>
            <person name="Goeker M."/>
        </authorList>
    </citation>
    <scope>NUCLEOTIDE SEQUENCE [LARGE SCALE GENOMIC DNA]</scope>
    <source>
        <strain evidence="3 4">DSM 43850</strain>
    </source>
</reference>
<feature type="transmembrane region" description="Helical" evidence="2">
    <location>
        <begin position="180"/>
        <end position="203"/>
    </location>
</feature>
<dbReference type="RefSeq" id="WP_025354242.1">
    <property type="nucleotide sequence ID" value="NZ_BAAABQ010000053.1"/>
</dbReference>
<dbReference type="EMBL" id="JACJID010000008">
    <property type="protein sequence ID" value="MBA8931026.1"/>
    <property type="molecule type" value="Genomic_DNA"/>
</dbReference>
<comment type="caution">
    <text evidence="3">The sequence shown here is derived from an EMBL/GenBank/DDBJ whole genome shotgun (WGS) entry which is preliminary data.</text>
</comment>
<keyword evidence="4" id="KW-1185">Reference proteome</keyword>
<evidence type="ECO:0000256" key="1">
    <source>
        <dbReference type="SAM" id="MobiDB-lite"/>
    </source>
</evidence>
<name>A0ABR6BWN9_9PSEU</name>
<dbReference type="Proteomes" id="UP000517916">
    <property type="component" value="Unassembled WGS sequence"/>
</dbReference>
<evidence type="ECO:0008006" key="5">
    <source>
        <dbReference type="Google" id="ProtNLM"/>
    </source>
</evidence>
<keyword evidence="2" id="KW-1133">Transmembrane helix</keyword>
<dbReference type="InterPro" id="IPR024244">
    <property type="entry name" value="DUF2537"/>
</dbReference>
<feature type="region of interest" description="Disordered" evidence="1">
    <location>
        <begin position="100"/>
        <end position="123"/>
    </location>
</feature>
<sequence length="207" mass="21368">MQLHARAGRAVLVGHDGTAEREVDPRSLALPADLGDALHEWAQVALALVPEDNQPVGGVAGDLVTRRGRQLAGRLATELGMPVSYTDPVSGEVLEVAPAPSPLPDPVEELPEQQAEPAEPTPWGTGLTVTAVTAAVVVVAVTALSSSLAQASPWLAVVANLVVVGGLSPSVWLARAVPTWRWVALGVACGLPIAWVLLLLSLLGPHS</sequence>
<accession>A0ABR6BWN9</accession>
<proteinExistence type="predicted"/>
<dbReference type="Pfam" id="PF10801">
    <property type="entry name" value="DUF2537"/>
    <property type="match status" value="1"/>
</dbReference>
<evidence type="ECO:0000256" key="2">
    <source>
        <dbReference type="SAM" id="Phobius"/>
    </source>
</evidence>
<evidence type="ECO:0000313" key="4">
    <source>
        <dbReference type="Proteomes" id="UP000517916"/>
    </source>
</evidence>
<evidence type="ECO:0000313" key="3">
    <source>
        <dbReference type="EMBL" id="MBA8931026.1"/>
    </source>
</evidence>
<organism evidence="3 4">
    <name type="scientific">Kutzneria viridogrisea</name>
    <dbReference type="NCBI Taxonomy" id="47990"/>
    <lineage>
        <taxon>Bacteria</taxon>
        <taxon>Bacillati</taxon>
        <taxon>Actinomycetota</taxon>
        <taxon>Actinomycetes</taxon>
        <taxon>Pseudonocardiales</taxon>
        <taxon>Pseudonocardiaceae</taxon>
        <taxon>Kutzneria</taxon>
    </lineage>
</organism>
<feature type="transmembrane region" description="Helical" evidence="2">
    <location>
        <begin position="154"/>
        <end position="174"/>
    </location>
</feature>
<feature type="transmembrane region" description="Helical" evidence="2">
    <location>
        <begin position="123"/>
        <end position="142"/>
    </location>
</feature>
<protein>
    <recommendedName>
        <fullName evidence="5">DUF2537 domain-containing protein</fullName>
    </recommendedName>
</protein>
<feature type="compositionally biased region" description="Low complexity" evidence="1">
    <location>
        <begin position="112"/>
        <end position="123"/>
    </location>
</feature>
<keyword evidence="2" id="KW-0812">Transmembrane</keyword>
<gene>
    <name evidence="3" type="ORF">BC739_008273</name>
</gene>
<keyword evidence="2" id="KW-0472">Membrane</keyword>